<evidence type="ECO:0000313" key="1">
    <source>
        <dbReference type="EMBL" id="JAD85802.1"/>
    </source>
</evidence>
<protein>
    <submittedName>
        <fullName evidence="1">Uncharacterized protein</fullName>
    </submittedName>
</protein>
<dbReference type="EMBL" id="GBRH01212093">
    <property type="protein sequence ID" value="JAD85802.1"/>
    <property type="molecule type" value="Transcribed_RNA"/>
</dbReference>
<reference evidence="1" key="1">
    <citation type="submission" date="2014-09" db="EMBL/GenBank/DDBJ databases">
        <authorList>
            <person name="Magalhaes I.L.F."/>
            <person name="Oliveira U."/>
            <person name="Santos F.R."/>
            <person name="Vidigal T.H.D.A."/>
            <person name="Brescovit A.D."/>
            <person name="Santos A.J."/>
        </authorList>
    </citation>
    <scope>NUCLEOTIDE SEQUENCE</scope>
    <source>
        <tissue evidence="1">Shoot tissue taken approximately 20 cm above the soil surface</tissue>
    </source>
</reference>
<reference evidence="1" key="2">
    <citation type="journal article" date="2015" name="Data Brief">
        <title>Shoot transcriptome of the giant reed, Arundo donax.</title>
        <authorList>
            <person name="Barrero R.A."/>
            <person name="Guerrero F.D."/>
            <person name="Moolhuijzen P."/>
            <person name="Goolsby J.A."/>
            <person name="Tidwell J."/>
            <person name="Bellgard S.E."/>
            <person name="Bellgard M.I."/>
        </authorList>
    </citation>
    <scope>NUCLEOTIDE SEQUENCE</scope>
    <source>
        <tissue evidence="1">Shoot tissue taken approximately 20 cm above the soil surface</tissue>
    </source>
</reference>
<name>A0A0A9DPU2_ARUDO</name>
<accession>A0A0A9DPU2</accession>
<sequence length="37" mass="4294">MYNGPEIECRKKDQLEMFTIVLKQKVESLILPPSLVC</sequence>
<proteinExistence type="predicted"/>
<organism evidence="1">
    <name type="scientific">Arundo donax</name>
    <name type="common">Giant reed</name>
    <name type="synonym">Donax arundinaceus</name>
    <dbReference type="NCBI Taxonomy" id="35708"/>
    <lineage>
        <taxon>Eukaryota</taxon>
        <taxon>Viridiplantae</taxon>
        <taxon>Streptophyta</taxon>
        <taxon>Embryophyta</taxon>
        <taxon>Tracheophyta</taxon>
        <taxon>Spermatophyta</taxon>
        <taxon>Magnoliopsida</taxon>
        <taxon>Liliopsida</taxon>
        <taxon>Poales</taxon>
        <taxon>Poaceae</taxon>
        <taxon>PACMAD clade</taxon>
        <taxon>Arundinoideae</taxon>
        <taxon>Arundineae</taxon>
        <taxon>Arundo</taxon>
    </lineage>
</organism>
<dbReference type="AlphaFoldDB" id="A0A0A9DPU2"/>